<dbReference type="STRING" id="641691.SAMN05421636_11322"/>
<dbReference type="Proteomes" id="UP000199109">
    <property type="component" value="Unassembled WGS sequence"/>
</dbReference>
<evidence type="ECO:0000313" key="6">
    <source>
        <dbReference type="EMBL" id="SDF14205.1"/>
    </source>
</evidence>
<dbReference type="GO" id="GO:0052689">
    <property type="term" value="F:carboxylic ester hydrolase activity"/>
    <property type="evidence" value="ECO:0007669"/>
    <property type="project" value="UniProtKB-KW"/>
</dbReference>
<gene>
    <name evidence="6" type="ORF">SAMN05421636_11322</name>
</gene>
<evidence type="ECO:0000259" key="5">
    <source>
        <dbReference type="Pfam" id="PF22244"/>
    </source>
</evidence>
<dbReference type="SUPFAM" id="SSF53474">
    <property type="entry name" value="alpha/beta-Hydrolases"/>
    <property type="match status" value="1"/>
</dbReference>
<evidence type="ECO:0000256" key="2">
    <source>
        <dbReference type="ARBA" id="ARBA00022729"/>
    </source>
</evidence>
<dbReference type="Gene3D" id="3.40.50.1820">
    <property type="entry name" value="alpha/beta hydrolase"/>
    <property type="match status" value="1"/>
</dbReference>
<feature type="domain" description="4-O-methyl-glucuronoyl methylesterase-like" evidence="5">
    <location>
        <begin position="224"/>
        <end position="373"/>
    </location>
</feature>
<evidence type="ECO:0000313" key="7">
    <source>
        <dbReference type="Proteomes" id="UP000199109"/>
    </source>
</evidence>
<organism evidence="6 7">
    <name type="scientific">Pricia antarctica</name>
    <dbReference type="NCBI Taxonomy" id="641691"/>
    <lineage>
        <taxon>Bacteria</taxon>
        <taxon>Pseudomonadati</taxon>
        <taxon>Bacteroidota</taxon>
        <taxon>Flavobacteriia</taxon>
        <taxon>Flavobacteriales</taxon>
        <taxon>Flavobacteriaceae</taxon>
        <taxon>Pricia</taxon>
    </lineage>
</organism>
<evidence type="ECO:0000256" key="3">
    <source>
        <dbReference type="ARBA" id="ARBA00022801"/>
    </source>
</evidence>
<dbReference type="Pfam" id="PF22244">
    <property type="entry name" value="GCE_fung"/>
    <property type="match status" value="1"/>
</dbReference>
<keyword evidence="3" id="KW-0378">Hydrolase</keyword>
<keyword evidence="1" id="KW-0719">Serine esterase</keyword>
<protein>
    <recommendedName>
        <fullName evidence="5">4-O-methyl-glucuronoyl methylesterase-like domain-containing protein</fullName>
    </recommendedName>
</protein>
<keyword evidence="7" id="KW-1185">Reference proteome</keyword>
<dbReference type="EMBL" id="FNAO01000013">
    <property type="protein sequence ID" value="SDF14205.1"/>
    <property type="molecule type" value="Genomic_DNA"/>
</dbReference>
<name>A0A1G7INL5_9FLAO</name>
<feature type="chain" id="PRO_5011477953" description="4-O-methyl-glucuronoyl methylesterase-like domain-containing protein" evidence="4">
    <location>
        <begin position="20"/>
        <end position="424"/>
    </location>
</feature>
<dbReference type="RefSeq" id="WP_245726613.1">
    <property type="nucleotide sequence ID" value="NZ_FNAO01000013.1"/>
</dbReference>
<sequence length="424" mass="47809">MKTFLVYLLISYPLSMAMAQFEPNYDERQVPEFKIPDPLTTFDGKKITATSEWENTRRPELYQFFEEQVYGKVPGKLDSLSFNMVETSDDALNGKAQRKQVEVSLFKNGKSLDFNILLYLPKSRKPAPIFLGYNFYGNHSITDDPNVIVSKAWAMDSEEFGISGHTLTEASRGVRVHRWALEKIIDGGFGLATIYYGEVDPDKNDFSDGLHSLFYMESQEIPKKDEWGSIAAWAFGMSRALDYLETDPDIDASHVVSFGHSRLGKAALWAGASDTRFAGVISNDSGCGGAALSKRQVGETVGRINTSFPHWFCDNFTEYNENEEALPVDQHELLALIAPRPLYVASAEDDQWADPRGEFLSAHYATSVYDLYGTKGISDTKMPEVNSPVQNTLAYHIRTGKHDVTEYDWEQYIDWAKRFVAVKP</sequence>
<proteinExistence type="predicted"/>
<evidence type="ECO:0000256" key="1">
    <source>
        <dbReference type="ARBA" id="ARBA00022487"/>
    </source>
</evidence>
<dbReference type="InterPro" id="IPR029058">
    <property type="entry name" value="AB_hydrolase_fold"/>
</dbReference>
<keyword evidence="2 4" id="KW-0732">Signal</keyword>
<feature type="signal peptide" evidence="4">
    <location>
        <begin position="1"/>
        <end position="19"/>
    </location>
</feature>
<dbReference type="InterPro" id="IPR054579">
    <property type="entry name" value="GCE-like_dom"/>
</dbReference>
<evidence type="ECO:0000256" key="4">
    <source>
        <dbReference type="SAM" id="SignalP"/>
    </source>
</evidence>
<dbReference type="AlphaFoldDB" id="A0A1G7INL5"/>
<reference evidence="6 7" key="1">
    <citation type="submission" date="2016-10" db="EMBL/GenBank/DDBJ databases">
        <authorList>
            <person name="de Groot N.N."/>
        </authorList>
    </citation>
    <scope>NUCLEOTIDE SEQUENCE [LARGE SCALE GENOMIC DNA]</scope>
    <source>
        <strain evidence="6 7">DSM 23421</strain>
    </source>
</reference>
<accession>A0A1G7INL5</accession>